<comment type="caution">
    <text evidence="4">The sequence shown here is derived from an EMBL/GenBank/DDBJ whole genome shotgun (WGS) entry which is preliminary data.</text>
</comment>
<dbReference type="InterPro" id="IPR055583">
    <property type="entry name" value="DUF7159"/>
</dbReference>
<sequence length="398" mass="41331">MDVVLGLSMTSRAVRWVLVEGTTGEGATLNRGAFDLDMPVDPEDLLDVLLVSEVESQRVHAIGVTWTNEAQDAATGILNSLTARGFDNVIAVSELEAADVLAGGIAGIAEYDDVAVCIVEPDAALVAVVDSSGVTADRIARPLDGADVVELPSSVLAMLELDDWRPDAVFVVGSATDLDVIVSTLDAVTEAPVFSAAEAELALARGAALASANAVNALTPARSRIPSKVGALASVVAAAVVTFVVALSAALGLQLSSPSSEPQTAGATEPAAAAEAAAPEKPRRIASIEEARPVVAQTIVVAAPPPRRVAPEPVYDPPAYVPPAPRYTPPAPAYTPPAPAYTPPAPAYVPPPAPAYVPPPQVPNYVPPVQQQPRLRDRIIERLPIINRFHEPDYQAPR</sequence>
<dbReference type="RefSeq" id="WP_260992790.1">
    <property type="nucleotide sequence ID" value="NZ_JAODWD010000002.1"/>
</dbReference>
<feature type="domain" description="DUF7157" evidence="2">
    <location>
        <begin position="305"/>
        <end position="394"/>
    </location>
</feature>
<evidence type="ECO:0000313" key="5">
    <source>
        <dbReference type="Proteomes" id="UP001206639"/>
    </source>
</evidence>
<evidence type="ECO:0000259" key="2">
    <source>
        <dbReference type="Pfam" id="PF23715"/>
    </source>
</evidence>
<reference evidence="5" key="1">
    <citation type="submission" date="2023-07" db="EMBL/GenBank/DDBJ databases">
        <authorList>
            <person name="Deng Y."/>
            <person name="Zhang Y.-Q."/>
        </authorList>
    </citation>
    <scope>NUCLEOTIDE SEQUENCE [LARGE SCALE GENOMIC DNA]</scope>
    <source>
        <strain evidence="5">CPCC 205710</strain>
    </source>
</reference>
<dbReference type="EMBL" id="JAODWD010000002">
    <property type="protein sequence ID" value="MCT7658755.1"/>
    <property type="molecule type" value="Genomic_DNA"/>
</dbReference>
<evidence type="ECO:0000256" key="1">
    <source>
        <dbReference type="SAM" id="MobiDB-lite"/>
    </source>
</evidence>
<proteinExistence type="predicted"/>
<dbReference type="Pfam" id="PF23715">
    <property type="entry name" value="DUF7157"/>
    <property type="match status" value="1"/>
</dbReference>
<evidence type="ECO:0000313" key="4">
    <source>
        <dbReference type="EMBL" id="MCT7658755.1"/>
    </source>
</evidence>
<feature type="region of interest" description="Disordered" evidence="1">
    <location>
        <begin position="256"/>
        <end position="281"/>
    </location>
</feature>
<dbReference type="Proteomes" id="UP001206639">
    <property type="component" value="Unassembled WGS sequence"/>
</dbReference>
<dbReference type="Pfam" id="PF23717">
    <property type="entry name" value="DUF7159"/>
    <property type="match status" value="1"/>
</dbReference>
<evidence type="ECO:0000259" key="3">
    <source>
        <dbReference type="Pfam" id="PF23717"/>
    </source>
</evidence>
<feature type="compositionally biased region" description="Low complexity" evidence="1">
    <location>
        <begin position="256"/>
        <end position="277"/>
    </location>
</feature>
<evidence type="ECO:0008006" key="6">
    <source>
        <dbReference type="Google" id="ProtNLM"/>
    </source>
</evidence>
<organism evidence="4 5">
    <name type="scientific">Mycobacterium deserti</name>
    <dbReference type="NCBI Taxonomy" id="2978347"/>
    <lineage>
        <taxon>Bacteria</taxon>
        <taxon>Bacillati</taxon>
        <taxon>Actinomycetota</taxon>
        <taxon>Actinomycetes</taxon>
        <taxon>Mycobacteriales</taxon>
        <taxon>Mycobacteriaceae</taxon>
        <taxon>Mycobacterium</taxon>
    </lineage>
</organism>
<dbReference type="InterPro" id="IPR055581">
    <property type="entry name" value="DUF7157"/>
</dbReference>
<name>A0ABT2MC87_9MYCO</name>
<feature type="domain" description="DUF7159" evidence="3">
    <location>
        <begin position="2"/>
        <end position="218"/>
    </location>
</feature>
<keyword evidence="5" id="KW-1185">Reference proteome</keyword>
<gene>
    <name evidence="4" type="ORF">N4S67_10010</name>
</gene>
<protein>
    <recommendedName>
        <fullName evidence="6">FHA domain-containing protein</fullName>
    </recommendedName>
</protein>
<accession>A0ABT2MC87</accession>